<keyword evidence="3" id="KW-1185">Reference proteome</keyword>
<evidence type="ECO:0000313" key="3">
    <source>
        <dbReference type="Proteomes" id="UP000828390"/>
    </source>
</evidence>
<organism evidence="2 3">
    <name type="scientific">Dreissena polymorpha</name>
    <name type="common">Zebra mussel</name>
    <name type="synonym">Mytilus polymorpha</name>
    <dbReference type="NCBI Taxonomy" id="45954"/>
    <lineage>
        <taxon>Eukaryota</taxon>
        <taxon>Metazoa</taxon>
        <taxon>Spiralia</taxon>
        <taxon>Lophotrochozoa</taxon>
        <taxon>Mollusca</taxon>
        <taxon>Bivalvia</taxon>
        <taxon>Autobranchia</taxon>
        <taxon>Heteroconchia</taxon>
        <taxon>Euheterodonta</taxon>
        <taxon>Imparidentia</taxon>
        <taxon>Neoheterodontei</taxon>
        <taxon>Myida</taxon>
        <taxon>Dreissenoidea</taxon>
        <taxon>Dreissenidae</taxon>
        <taxon>Dreissena</taxon>
    </lineage>
</organism>
<feature type="signal peptide" evidence="1">
    <location>
        <begin position="1"/>
        <end position="18"/>
    </location>
</feature>
<comment type="caution">
    <text evidence="2">The sequence shown here is derived from an EMBL/GenBank/DDBJ whole genome shotgun (WGS) entry which is preliminary data.</text>
</comment>
<evidence type="ECO:0000256" key="1">
    <source>
        <dbReference type="SAM" id="SignalP"/>
    </source>
</evidence>
<gene>
    <name evidence="2" type="ORF">DPMN_099863</name>
</gene>
<keyword evidence="1" id="KW-0732">Signal</keyword>
<dbReference type="EMBL" id="JAIWYP010000003">
    <property type="protein sequence ID" value="KAH3857257.1"/>
    <property type="molecule type" value="Genomic_DNA"/>
</dbReference>
<reference evidence="2" key="1">
    <citation type="journal article" date="2019" name="bioRxiv">
        <title>The Genome of the Zebra Mussel, Dreissena polymorpha: A Resource for Invasive Species Research.</title>
        <authorList>
            <person name="McCartney M.A."/>
            <person name="Auch B."/>
            <person name="Kono T."/>
            <person name="Mallez S."/>
            <person name="Zhang Y."/>
            <person name="Obille A."/>
            <person name="Becker A."/>
            <person name="Abrahante J.E."/>
            <person name="Garbe J."/>
            <person name="Badalamenti J.P."/>
            <person name="Herman A."/>
            <person name="Mangelson H."/>
            <person name="Liachko I."/>
            <person name="Sullivan S."/>
            <person name="Sone E.D."/>
            <person name="Koren S."/>
            <person name="Silverstein K.A.T."/>
            <person name="Beckman K.B."/>
            <person name="Gohl D.M."/>
        </authorList>
    </citation>
    <scope>NUCLEOTIDE SEQUENCE</scope>
    <source>
        <strain evidence="2">Duluth1</strain>
        <tissue evidence="2">Whole animal</tissue>
    </source>
</reference>
<dbReference type="AlphaFoldDB" id="A0A9D4LEP5"/>
<protein>
    <submittedName>
        <fullName evidence="2">Uncharacterized protein</fullName>
    </submittedName>
</protein>
<name>A0A9D4LEP5_DREPO</name>
<evidence type="ECO:0000313" key="2">
    <source>
        <dbReference type="EMBL" id="KAH3857257.1"/>
    </source>
</evidence>
<feature type="chain" id="PRO_5039489337" evidence="1">
    <location>
        <begin position="19"/>
        <end position="70"/>
    </location>
</feature>
<sequence length="70" mass="7856">MRPAYLQIILVFWLGAWPLRFKIPQGFVVSLVDGVGPDKTATTQADRDEVGPDKTATTQADRQLHWSIMT</sequence>
<dbReference type="Proteomes" id="UP000828390">
    <property type="component" value="Unassembled WGS sequence"/>
</dbReference>
<reference evidence="2" key="2">
    <citation type="submission" date="2020-11" db="EMBL/GenBank/DDBJ databases">
        <authorList>
            <person name="McCartney M.A."/>
            <person name="Auch B."/>
            <person name="Kono T."/>
            <person name="Mallez S."/>
            <person name="Becker A."/>
            <person name="Gohl D.M."/>
            <person name="Silverstein K.A.T."/>
            <person name="Koren S."/>
            <person name="Bechman K.B."/>
            <person name="Herman A."/>
            <person name="Abrahante J.E."/>
            <person name="Garbe J."/>
        </authorList>
    </citation>
    <scope>NUCLEOTIDE SEQUENCE</scope>
    <source>
        <strain evidence="2">Duluth1</strain>
        <tissue evidence="2">Whole animal</tissue>
    </source>
</reference>
<proteinExistence type="predicted"/>
<accession>A0A9D4LEP5</accession>